<dbReference type="AlphaFoldDB" id="A0A6N3CJ32"/>
<dbReference type="OrthoDB" id="981224at2"/>
<sequence length="426" mass="48077">MAGIHLHPHDILDEGAENILRRIDGMQSVEHLFVELNTIFERNPYPVGILPHNPVHQSVMGNGMLHVNIDTRDARIQQKIDPGVQAGDDPLQAIKEATDGSRYKVIPWVNILNGDFSGDIENNQVIDYRGRVIKYWLCPNAPDVADYWQKTFSRIKKIYGYDTFLIDRIRFPDWAGKEVNPAGLFTCFCPHCQQAMKAQSLEPDAVKEELLKIAAALAEGDYDYPAQAFSENPLITRWVAFRQQSVTGLVERILTRARENIGGINFWLDLWPPAYSWILGQDYQALTRHASTLKHFPYHKLGGGADVQGLVDFFSANEAAQEAAFHGFKKLFSLPYDLSYAAFKQSGFPISFVKEQNDRVRELSQAGTFIFSGIQMWNLPPDELIQAVRAAKASACDDLLYYCYGWADQALFDAVGENEKPKGMAK</sequence>
<dbReference type="RefSeq" id="WP_044182877.1">
    <property type="nucleotide sequence ID" value="NZ_CABKSF010000004.1"/>
</dbReference>
<proteinExistence type="predicted"/>
<dbReference type="Gene3D" id="3.20.20.80">
    <property type="entry name" value="Glycosidases"/>
    <property type="match status" value="1"/>
</dbReference>
<protein>
    <recommendedName>
        <fullName evidence="2">DUF4015 domain-containing protein</fullName>
    </recommendedName>
</protein>
<accession>A0A6N3CJ32</accession>
<name>A0A6N3CJ32_9ENTR</name>
<dbReference type="EMBL" id="CACRTZ010000006">
    <property type="protein sequence ID" value="VYU15464.1"/>
    <property type="molecule type" value="Genomic_DNA"/>
</dbReference>
<evidence type="ECO:0008006" key="2">
    <source>
        <dbReference type="Google" id="ProtNLM"/>
    </source>
</evidence>
<evidence type="ECO:0000313" key="1">
    <source>
        <dbReference type="EMBL" id="VYU15464.1"/>
    </source>
</evidence>
<gene>
    <name evidence="1" type="ORF">EMLFYP7_01541</name>
</gene>
<organism evidence="1">
    <name type="scientific">Phytobacter massiliensis</name>
    <dbReference type="NCBI Taxonomy" id="1485952"/>
    <lineage>
        <taxon>Bacteria</taxon>
        <taxon>Pseudomonadati</taxon>
        <taxon>Pseudomonadota</taxon>
        <taxon>Gammaproteobacteria</taxon>
        <taxon>Enterobacterales</taxon>
        <taxon>Enterobacteriaceae</taxon>
        <taxon>Phytobacter</taxon>
    </lineage>
</organism>
<reference evidence="1" key="1">
    <citation type="submission" date="2019-11" db="EMBL/GenBank/DDBJ databases">
        <authorList>
            <person name="Feng L."/>
        </authorList>
    </citation>
    <scope>NUCLEOTIDE SEQUENCE</scope>
    <source>
        <strain evidence="1">EMassiliensisLFYP7</strain>
    </source>
</reference>